<feature type="transmembrane region" description="Helical" evidence="1">
    <location>
        <begin position="383"/>
        <end position="402"/>
    </location>
</feature>
<comment type="caution">
    <text evidence="3">The sequence shown here is derived from an EMBL/GenBank/DDBJ whole genome shotgun (WGS) entry which is preliminary data.</text>
</comment>
<name>A0A2G3EAJ6_9FIRM</name>
<feature type="transmembrane region" description="Helical" evidence="1">
    <location>
        <begin position="211"/>
        <end position="229"/>
    </location>
</feature>
<dbReference type="RefSeq" id="WP_099413150.1">
    <property type="nucleotide sequence ID" value="NZ_PDYH01000020.1"/>
</dbReference>
<feature type="transmembrane region" description="Helical" evidence="1">
    <location>
        <begin position="358"/>
        <end position="377"/>
    </location>
</feature>
<evidence type="ECO:0000259" key="2">
    <source>
        <dbReference type="Pfam" id="PF13231"/>
    </source>
</evidence>
<gene>
    <name evidence="3" type="ORF">CSX00_06150</name>
</gene>
<evidence type="ECO:0000256" key="1">
    <source>
        <dbReference type="SAM" id="Phobius"/>
    </source>
</evidence>
<protein>
    <recommendedName>
        <fullName evidence="2">Glycosyltransferase RgtA/B/C/D-like domain-containing protein</fullName>
    </recommendedName>
</protein>
<feature type="transmembrane region" description="Helical" evidence="1">
    <location>
        <begin position="120"/>
        <end position="137"/>
    </location>
</feature>
<proteinExistence type="predicted"/>
<feature type="transmembrane region" description="Helical" evidence="1">
    <location>
        <begin position="409"/>
        <end position="427"/>
    </location>
</feature>
<feature type="transmembrane region" description="Helical" evidence="1">
    <location>
        <begin position="97"/>
        <end position="114"/>
    </location>
</feature>
<feature type="transmembrane region" description="Helical" evidence="1">
    <location>
        <begin position="294"/>
        <end position="314"/>
    </location>
</feature>
<dbReference type="Proteomes" id="UP000224317">
    <property type="component" value="Unassembled WGS sequence"/>
</dbReference>
<keyword evidence="1" id="KW-1133">Transmembrane helix</keyword>
<dbReference type="Pfam" id="PF13231">
    <property type="entry name" value="PMT_2"/>
    <property type="match status" value="1"/>
</dbReference>
<dbReference type="EMBL" id="PDYH01000020">
    <property type="protein sequence ID" value="PHU40348.1"/>
    <property type="molecule type" value="Genomic_DNA"/>
</dbReference>
<feature type="domain" description="Glycosyltransferase RgtA/B/C/D-like" evidence="2">
    <location>
        <begin position="95"/>
        <end position="226"/>
    </location>
</feature>
<evidence type="ECO:0000313" key="4">
    <source>
        <dbReference type="Proteomes" id="UP000224317"/>
    </source>
</evidence>
<accession>A0A2G3EAJ6</accession>
<keyword evidence="1" id="KW-0812">Transmembrane</keyword>
<feature type="transmembrane region" description="Helical" evidence="1">
    <location>
        <begin position="320"/>
        <end position="337"/>
    </location>
</feature>
<evidence type="ECO:0000313" key="3">
    <source>
        <dbReference type="EMBL" id="PHU40348.1"/>
    </source>
</evidence>
<feature type="transmembrane region" description="Helical" evidence="1">
    <location>
        <begin position="12"/>
        <end position="34"/>
    </location>
</feature>
<dbReference type="AlphaFoldDB" id="A0A2G3EAJ6"/>
<feature type="transmembrane region" description="Helical" evidence="1">
    <location>
        <begin position="167"/>
        <end position="199"/>
    </location>
</feature>
<keyword evidence="4" id="KW-1185">Reference proteome</keyword>
<feature type="transmembrane region" description="Helical" evidence="1">
    <location>
        <begin position="65"/>
        <end position="85"/>
    </location>
</feature>
<feature type="transmembrane region" description="Helical" evidence="1">
    <location>
        <begin position="254"/>
        <end position="282"/>
    </location>
</feature>
<sequence>MREAIDNKIIIFKVIFGLFVLVWSFNVLNVGFYVDENGLLTIYKGFYQGQRLFTDSWEALQTGGILAYPLLALYYQVLAPIFVGAGINIGLVLYMRIAYTICRLLVAVYLYFTIRKTDYEDGAFAASIFYYMFVMVWKNFSYKSYCDMAIILLICFFIRYQETKKSWYFIFAGIATCVAILAYPTMIIMAFAISVVLIVGIYRNEIQKQSLIIYLATCFVIGVAIVVYIQCTSGLENVISQIGYLGDQDYEHGILYRIGMLLLSYLVFAIIAYLPVFVVAIIRRFRYLSDLAEGLFFTVYWFVFMVGICCLRLNSVSNSRFVYALLILLFWFPYFVHEKKENVFTKIGAYNNSNDNEYYVLWIMFIVSIVAQFAWSLSTNQDISVPGHMVIYVVIADILIIVRNKEYMAGLVVLVNLVALFFMGFWVPEHNGGYEDVLSLRYMVTEGELKGIILLPEDYDANEICYRLVSENVPEDSRLLVAFGSNSTGYLNSNAMQGTYSVYARTQLNTMLLDYYEINPENQADYLLLDKGNPKYERFLEFDTGKYLLDTYTNIVAEEGNFVLLSKGVD</sequence>
<keyword evidence="1" id="KW-0472">Membrane</keyword>
<dbReference type="InterPro" id="IPR038731">
    <property type="entry name" value="RgtA/B/C-like"/>
</dbReference>
<organism evidence="3 4">
    <name type="scientific">Pseudobutyrivibrio ruminis</name>
    <dbReference type="NCBI Taxonomy" id="46206"/>
    <lineage>
        <taxon>Bacteria</taxon>
        <taxon>Bacillati</taxon>
        <taxon>Bacillota</taxon>
        <taxon>Clostridia</taxon>
        <taxon>Lachnospirales</taxon>
        <taxon>Lachnospiraceae</taxon>
        <taxon>Pseudobutyrivibrio</taxon>
    </lineage>
</organism>
<reference evidence="3" key="1">
    <citation type="submission" date="2017-10" db="EMBL/GenBank/DDBJ databases">
        <title>Resolving the taxonomy of Roseburia spp., Eubacterium rectale and Agathobacter spp. through phylogenomic analysis.</title>
        <authorList>
            <person name="Sheridan P.O."/>
            <person name="Walker A.W."/>
            <person name="Duncan S.H."/>
            <person name="Scott K.P."/>
            <person name="Toole P.W.O."/>
            <person name="Luis P."/>
            <person name="Flint H.J."/>
        </authorList>
    </citation>
    <scope>NUCLEOTIDE SEQUENCE [LARGE SCALE GENOMIC DNA]</scope>
    <source>
        <strain evidence="3">JK10</strain>
    </source>
</reference>